<accession>K4NX84</accession>
<evidence type="ECO:0000313" key="1">
    <source>
        <dbReference type="EMBL" id="AFV51251.1"/>
    </source>
</evidence>
<reference evidence="1 2" key="1">
    <citation type="journal article" date="2013" name="Genome Announc.">
        <title>Genome sequence of a novel archaeal rudivirus recovered from a mexican hot spring.</title>
        <authorList>
            <person name="Servin-Garciduenas L.E."/>
            <person name="Peng X."/>
            <person name="Garrett R.A."/>
            <person name="Martinez-Romero E."/>
        </authorList>
    </citation>
    <scope>NUCLEOTIDE SEQUENCE [LARGE SCALE GENOMIC DNA]</scope>
</reference>
<sequence>MHNGAQKRVIKLINVIRRRYKPPAVRTWIFHYIWHGRSYTIATIAVRLTGDGALHVRKKIEARLKALEGVNVTTFLDGEYIKYTLEA</sequence>
<proteinExistence type="predicted"/>
<protein>
    <submittedName>
        <fullName evidence="1">Uncharacterized protein</fullName>
    </submittedName>
</protein>
<dbReference type="EMBL" id="JX944686">
    <property type="protein sequence ID" value="AFV51251.1"/>
    <property type="molecule type" value="Genomic_DNA"/>
</dbReference>
<keyword evidence="2" id="KW-1185">Reference proteome</keyword>
<name>K4NX84_9VIRU</name>
<dbReference type="KEGG" id="vg:13997096"/>
<dbReference type="Proteomes" id="UP000009199">
    <property type="component" value="Segment"/>
</dbReference>
<organism evidence="1 2">
    <name type="scientific">Sulfolobales Mexican rod-shaped virus 1</name>
    <dbReference type="NCBI Taxonomy" id="2848122"/>
    <lineage>
        <taxon>Viruses</taxon>
        <taxon>Adnaviria</taxon>
        <taxon>Zilligvirae</taxon>
        <taxon>Taleaviricota</taxon>
        <taxon>Tokiviricetes</taxon>
        <taxon>Ligamenvirales</taxon>
        <taxon>Rudiviridae</taxon>
        <taxon>Mexirudivirus</taxon>
        <taxon>Mexirudivirus azufresense</taxon>
        <taxon>Mexirudivirus SMRV1</taxon>
    </lineage>
</organism>
<evidence type="ECO:0000313" key="2">
    <source>
        <dbReference type="Proteomes" id="UP000009199"/>
    </source>
</evidence>